<sequence length="232" mass="24737">MIKRGVLALVLTLLLMLPTQSESSAQGLSNESTKSQQRIASLDEVNKIFKQNGKALITESQIPTIEQVNVALAKLKVSKGHAQQSIDLGNGFSVEASVSGSVKQVAVQPTAEASGAPITYSATAQGSFGVKALYVTIYTISISDNYTYTNATKITSYQNPPSASAEGNIGWIGKITGTPSVRNIDSTVKDAIADAEYTYIKLVGNYSGHIELRFTATGNWYIHDTYIGDAHA</sequence>
<evidence type="ECO:0000256" key="1">
    <source>
        <dbReference type="SAM" id="SignalP"/>
    </source>
</evidence>
<reference evidence="2 3" key="1">
    <citation type="submission" date="2021-03" db="EMBL/GenBank/DDBJ databases">
        <title>Genomic Encyclopedia of Type Strains, Phase IV (KMG-IV): sequencing the most valuable type-strain genomes for metagenomic binning, comparative biology and taxonomic classification.</title>
        <authorList>
            <person name="Goeker M."/>
        </authorList>
    </citation>
    <scope>NUCLEOTIDE SEQUENCE [LARGE SCALE GENOMIC DNA]</scope>
    <source>
        <strain evidence="2 3">DSM 26806</strain>
    </source>
</reference>
<evidence type="ECO:0000313" key="2">
    <source>
        <dbReference type="EMBL" id="MBP2001840.1"/>
    </source>
</evidence>
<dbReference type="EMBL" id="JAGGLD010000005">
    <property type="protein sequence ID" value="MBP2001840.1"/>
    <property type="molecule type" value="Genomic_DNA"/>
</dbReference>
<feature type="chain" id="PRO_5045917869" evidence="1">
    <location>
        <begin position="22"/>
        <end position="232"/>
    </location>
</feature>
<protein>
    <submittedName>
        <fullName evidence="2">Uncharacterized protein</fullName>
    </submittedName>
</protein>
<comment type="caution">
    <text evidence="2">The sequence shown here is derived from an EMBL/GenBank/DDBJ whole genome shotgun (WGS) entry which is preliminary data.</text>
</comment>
<name>A0ABS4JJF5_9BACL</name>
<feature type="signal peptide" evidence="1">
    <location>
        <begin position="1"/>
        <end position="21"/>
    </location>
</feature>
<gene>
    <name evidence="2" type="ORF">J2Z69_002896</name>
</gene>
<dbReference type="RefSeq" id="WP_209863893.1">
    <property type="nucleotide sequence ID" value="NZ_JAGGLD010000005.1"/>
</dbReference>
<proteinExistence type="predicted"/>
<dbReference type="Proteomes" id="UP001519288">
    <property type="component" value="Unassembled WGS sequence"/>
</dbReference>
<keyword evidence="1" id="KW-0732">Signal</keyword>
<keyword evidence="3" id="KW-1185">Reference proteome</keyword>
<accession>A0ABS4JJF5</accession>
<evidence type="ECO:0000313" key="3">
    <source>
        <dbReference type="Proteomes" id="UP001519288"/>
    </source>
</evidence>
<organism evidence="2 3">
    <name type="scientific">Paenibacillus shirakamiensis</name>
    <dbReference type="NCBI Taxonomy" id="1265935"/>
    <lineage>
        <taxon>Bacteria</taxon>
        <taxon>Bacillati</taxon>
        <taxon>Bacillota</taxon>
        <taxon>Bacilli</taxon>
        <taxon>Bacillales</taxon>
        <taxon>Paenibacillaceae</taxon>
        <taxon>Paenibacillus</taxon>
    </lineage>
</organism>